<protein>
    <submittedName>
        <fullName evidence="2">Uncharacterized protein</fullName>
    </submittedName>
</protein>
<sequence>MRAERDATATGTGRVDDRGEWDGLVPREEYFSQIRDQLIRPKLADKLVPPGTSERRDDRCSRTTLLAHLPYLPSGDGGGLIDGGGNRLGSSGGDRLG</sequence>
<proteinExistence type="predicted"/>
<evidence type="ECO:0000256" key="1">
    <source>
        <dbReference type="SAM" id="MobiDB-lite"/>
    </source>
</evidence>
<dbReference type="Proteomes" id="UP000008022">
    <property type="component" value="Unassembled WGS sequence"/>
</dbReference>
<evidence type="ECO:0000313" key="3">
    <source>
        <dbReference type="Proteomes" id="UP000008022"/>
    </source>
</evidence>
<keyword evidence="3" id="KW-1185">Reference proteome</keyword>
<feature type="region of interest" description="Disordered" evidence="1">
    <location>
        <begin position="1"/>
        <end position="22"/>
    </location>
</feature>
<name>A0A0E0N4B7_ORYRU</name>
<organism evidence="2 3">
    <name type="scientific">Oryza rufipogon</name>
    <name type="common">Brownbeard rice</name>
    <name type="synonym">Asian wild rice</name>
    <dbReference type="NCBI Taxonomy" id="4529"/>
    <lineage>
        <taxon>Eukaryota</taxon>
        <taxon>Viridiplantae</taxon>
        <taxon>Streptophyta</taxon>
        <taxon>Embryophyta</taxon>
        <taxon>Tracheophyta</taxon>
        <taxon>Spermatophyta</taxon>
        <taxon>Magnoliopsida</taxon>
        <taxon>Liliopsida</taxon>
        <taxon>Poales</taxon>
        <taxon>Poaceae</taxon>
        <taxon>BOP clade</taxon>
        <taxon>Oryzoideae</taxon>
        <taxon>Oryzeae</taxon>
        <taxon>Oryzinae</taxon>
        <taxon>Oryza</taxon>
    </lineage>
</organism>
<feature type="region of interest" description="Disordered" evidence="1">
    <location>
        <begin position="73"/>
        <end position="97"/>
    </location>
</feature>
<dbReference type="Gramene" id="ORUFI01G38960.1">
    <property type="protein sequence ID" value="ORUFI01G38960.1"/>
    <property type="gene ID" value="ORUFI01G38960"/>
</dbReference>
<evidence type="ECO:0000313" key="2">
    <source>
        <dbReference type="EnsemblPlants" id="ORUFI01G38960.1"/>
    </source>
</evidence>
<feature type="compositionally biased region" description="Gly residues" evidence="1">
    <location>
        <begin position="75"/>
        <end position="97"/>
    </location>
</feature>
<accession>A0A0E0N4B7</accession>
<dbReference type="EnsemblPlants" id="ORUFI01G38960.1">
    <property type="protein sequence ID" value="ORUFI01G38960.1"/>
    <property type="gene ID" value="ORUFI01G38960"/>
</dbReference>
<reference evidence="3" key="1">
    <citation type="submission" date="2013-06" db="EMBL/GenBank/DDBJ databases">
        <authorList>
            <person name="Zhao Q."/>
        </authorList>
    </citation>
    <scope>NUCLEOTIDE SEQUENCE</scope>
    <source>
        <strain evidence="3">cv. W1943</strain>
    </source>
</reference>
<dbReference type="AlphaFoldDB" id="A0A0E0N4B7"/>
<reference evidence="2" key="2">
    <citation type="submission" date="2015-06" db="UniProtKB">
        <authorList>
            <consortium name="EnsemblPlants"/>
        </authorList>
    </citation>
    <scope>IDENTIFICATION</scope>
</reference>
<dbReference type="HOGENOM" id="CLU_2516292_0_0_1"/>